<dbReference type="AlphaFoldDB" id="A0A0U0ZLK9"/>
<dbReference type="RefSeq" id="WP_016892746.1">
    <property type="nucleotide sequence ID" value="NZ_CP014952.1"/>
</dbReference>
<evidence type="ECO:0000256" key="1">
    <source>
        <dbReference type="SAM" id="MobiDB-lite"/>
    </source>
</evidence>
<gene>
    <name evidence="2" type="ORF">ERS075579_02237</name>
</gene>
<dbReference type="Proteomes" id="UP000045782">
    <property type="component" value="Unassembled WGS sequence"/>
</dbReference>
<sequence length="266" mass="27555">MTVRGGAAAVAVVMCVIVGGCDRTDDQARQTTAASGSPSGATPSGSSTDSAPAGPAPGTAPPAFGYTPELVAAKGADGTVTYDVHLPQLSGGVDAVRDRFNDGTRAALRDLIENLPGPSKDLTVSINDGDVGPGPETTRVALIGPHVVAGIQVYLWYAGGAAHPNVSVSTTVVNGDTAQPITYDDLFPNQYAAMERLREVLPGLDPTGRVRPDSVNVRLEQWLPAPTGLRFYVPVSHAAGDFVPITVPWEKIADLVDPTVVPVLRQ</sequence>
<organism evidence="2 3">
    <name type="scientific">Mycobacteroides abscessus</name>
    <dbReference type="NCBI Taxonomy" id="36809"/>
    <lineage>
        <taxon>Bacteria</taxon>
        <taxon>Bacillati</taxon>
        <taxon>Actinomycetota</taxon>
        <taxon>Actinomycetes</taxon>
        <taxon>Mycobacteriales</taxon>
        <taxon>Mycobacteriaceae</taxon>
        <taxon>Mycobacteroides</taxon>
    </lineage>
</organism>
<feature type="compositionally biased region" description="Low complexity" evidence="1">
    <location>
        <begin position="31"/>
        <end position="53"/>
    </location>
</feature>
<evidence type="ECO:0008006" key="4">
    <source>
        <dbReference type="Google" id="ProtNLM"/>
    </source>
</evidence>
<evidence type="ECO:0000313" key="3">
    <source>
        <dbReference type="Proteomes" id="UP000045782"/>
    </source>
</evidence>
<accession>A0A0U0ZLK9</accession>
<protein>
    <recommendedName>
        <fullName evidence="4">DUF3298 domain-containing protein</fullName>
    </recommendedName>
</protein>
<proteinExistence type="predicted"/>
<name>A0A0U0ZLK9_9MYCO</name>
<feature type="region of interest" description="Disordered" evidence="1">
    <location>
        <begin position="28"/>
        <end position="63"/>
    </location>
</feature>
<dbReference type="PROSITE" id="PS51257">
    <property type="entry name" value="PROKAR_LIPOPROTEIN"/>
    <property type="match status" value="1"/>
</dbReference>
<dbReference type="EMBL" id="CSWP01000004">
    <property type="protein sequence ID" value="CPV51120.1"/>
    <property type="molecule type" value="Genomic_DNA"/>
</dbReference>
<reference evidence="2 3" key="1">
    <citation type="submission" date="2015-03" db="EMBL/GenBank/DDBJ databases">
        <authorList>
            <person name="Murphy D."/>
        </authorList>
    </citation>
    <scope>NUCLEOTIDE SEQUENCE [LARGE SCALE GENOMIC DNA]</scope>
    <source>
        <strain evidence="2 3">PAP088</strain>
    </source>
</reference>
<evidence type="ECO:0000313" key="2">
    <source>
        <dbReference type="EMBL" id="CPV51120.1"/>
    </source>
</evidence>